<dbReference type="PRINTS" id="PR00164">
    <property type="entry name" value="ABC2TRNSPORT"/>
</dbReference>
<dbReference type="RefSeq" id="WP_131154751.1">
    <property type="nucleotide sequence ID" value="NZ_CP036402.1"/>
</dbReference>
<dbReference type="InterPro" id="IPR000412">
    <property type="entry name" value="ABC_2_transport"/>
</dbReference>
<keyword evidence="5" id="KW-1003">Cell membrane</keyword>
<name>A0A411YER5_9ACTN</name>
<dbReference type="InterPro" id="IPR051784">
    <property type="entry name" value="Nod_factor_ABC_transporter"/>
</dbReference>
<feature type="transmembrane region" description="Helical" evidence="5">
    <location>
        <begin position="232"/>
        <end position="254"/>
    </location>
</feature>
<evidence type="ECO:0000256" key="1">
    <source>
        <dbReference type="ARBA" id="ARBA00004141"/>
    </source>
</evidence>
<evidence type="ECO:0000256" key="5">
    <source>
        <dbReference type="RuleBase" id="RU361157"/>
    </source>
</evidence>
<dbReference type="Pfam" id="PF01061">
    <property type="entry name" value="ABC2_membrane"/>
    <property type="match status" value="1"/>
</dbReference>
<dbReference type="AlphaFoldDB" id="A0A411YER5"/>
<feature type="transmembrane region" description="Helical" evidence="5">
    <location>
        <begin position="145"/>
        <end position="169"/>
    </location>
</feature>
<dbReference type="PANTHER" id="PTHR43229">
    <property type="entry name" value="NODULATION PROTEIN J"/>
    <property type="match status" value="1"/>
</dbReference>
<sequence length="260" mass="26839">MAATLAPALRVLEGRAIAARRTFRSVVVSNAANPLLYLLAVGYGVGAVVDPGEAAGLPGGSYLAFLAPGLMVAVAMQLAAAESLWPVMVGLEWQKTYHATIATPVRPRDIVLGHLGWVICRAVLAGAIIGVVIVVFGVIEPLRALVAIPVGVLVATAFAGPIATFTALVRNGEALTTLFRFAIIPLFLFSGTFFPIDRLPDAVQPIAAVSPLWHGAELARLAALGAPTTWPAAAHLAVLAGLTVVGGVAAARVVGRVLRR</sequence>
<feature type="transmembrane region" description="Helical" evidence="5">
    <location>
        <begin position="61"/>
        <end position="81"/>
    </location>
</feature>
<evidence type="ECO:0000256" key="3">
    <source>
        <dbReference type="ARBA" id="ARBA00022989"/>
    </source>
</evidence>
<feature type="transmembrane region" description="Helical" evidence="5">
    <location>
        <begin position="178"/>
        <end position="196"/>
    </location>
</feature>
<dbReference type="GO" id="GO:0043190">
    <property type="term" value="C:ATP-binding cassette (ABC) transporter complex"/>
    <property type="evidence" value="ECO:0007669"/>
    <property type="project" value="InterPro"/>
</dbReference>
<dbReference type="KEGG" id="erz:ER308_09455"/>
<accession>A0A411YER5</accession>
<comment type="similarity">
    <text evidence="5">Belongs to the ABC-2 integral membrane protein family.</text>
</comment>
<feature type="domain" description="ABC transmembrane type-2" evidence="6">
    <location>
        <begin position="25"/>
        <end position="257"/>
    </location>
</feature>
<dbReference type="InterPro" id="IPR047817">
    <property type="entry name" value="ABC2_TM_bact-type"/>
</dbReference>
<dbReference type="Proteomes" id="UP000291469">
    <property type="component" value="Chromosome"/>
</dbReference>
<evidence type="ECO:0000313" key="7">
    <source>
        <dbReference type="EMBL" id="QBI19754.1"/>
    </source>
</evidence>
<keyword evidence="5" id="KW-0813">Transport</keyword>
<dbReference type="EMBL" id="CP036402">
    <property type="protein sequence ID" value="QBI19754.1"/>
    <property type="molecule type" value="Genomic_DNA"/>
</dbReference>
<protein>
    <recommendedName>
        <fullName evidence="5">Transport permease protein</fullName>
    </recommendedName>
</protein>
<proteinExistence type="inferred from homology"/>
<feature type="transmembrane region" description="Helical" evidence="5">
    <location>
        <begin position="27"/>
        <end position="49"/>
    </location>
</feature>
<evidence type="ECO:0000313" key="8">
    <source>
        <dbReference type="Proteomes" id="UP000291469"/>
    </source>
</evidence>
<comment type="subcellular location">
    <subcellularLocation>
        <location evidence="5">Cell membrane</location>
        <topology evidence="5">Multi-pass membrane protein</topology>
    </subcellularLocation>
    <subcellularLocation>
        <location evidence="1">Membrane</location>
        <topology evidence="1">Multi-pass membrane protein</topology>
    </subcellularLocation>
</comment>
<dbReference type="PANTHER" id="PTHR43229:SF2">
    <property type="entry name" value="NODULATION PROTEIN J"/>
    <property type="match status" value="1"/>
</dbReference>
<keyword evidence="2 5" id="KW-0812">Transmembrane</keyword>
<dbReference type="GO" id="GO:0140359">
    <property type="term" value="F:ABC-type transporter activity"/>
    <property type="evidence" value="ECO:0007669"/>
    <property type="project" value="InterPro"/>
</dbReference>
<keyword evidence="3 5" id="KW-1133">Transmembrane helix</keyword>
<evidence type="ECO:0000256" key="2">
    <source>
        <dbReference type="ARBA" id="ARBA00022692"/>
    </source>
</evidence>
<evidence type="ECO:0000259" key="6">
    <source>
        <dbReference type="PROSITE" id="PS51012"/>
    </source>
</evidence>
<dbReference type="InterPro" id="IPR013525">
    <property type="entry name" value="ABC2_TM"/>
</dbReference>
<keyword evidence="8" id="KW-1185">Reference proteome</keyword>
<feature type="transmembrane region" description="Helical" evidence="5">
    <location>
        <begin position="115"/>
        <end position="139"/>
    </location>
</feature>
<evidence type="ECO:0000256" key="4">
    <source>
        <dbReference type="ARBA" id="ARBA00023136"/>
    </source>
</evidence>
<organism evidence="7 8">
    <name type="scientific">Egibacter rhizosphaerae</name>
    <dbReference type="NCBI Taxonomy" id="1670831"/>
    <lineage>
        <taxon>Bacteria</taxon>
        <taxon>Bacillati</taxon>
        <taxon>Actinomycetota</taxon>
        <taxon>Nitriliruptoria</taxon>
        <taxon>Egibacterales</taxon>
        <taxon>Egibacteraceae</taxon>
        <taxon>Egibacter</taxon>
    </lineage>
</organism>
<dbReference type="OrthoDB" id="9778589at2"/>
<keyword evidence="4 5" id="KW-0472">Membrane</keyword>
<gene>
    <name evidence="7" type="ORF">ER308_09455</name>
</gene>
<dbReference type="PIRSF" id="PIRSF006648">
    <property type="entry name" value="DrrB"/>
    <property type="match status" value="1"/>
</dbReference>
<reference evidence="7 8" key="1">
    <citation type="submission" date="2019-01" db="EMBL/GenBank/DDBJ databases">
        <title>Egibacter rhizosphaerae EGI 80759T.</title>
        <authorList>
            <person name="Chen D.-D."/>
            <person name="Tian Y."/>
            <person name="Jiao J.-Y."/>
            <person name="Zhang X.-T."/>
            <person name="Zhang Y.-G."/>
            <person name="Zhang Y."/>
            <person name="Xiao M."/>
            <person name="Shu W.-S."/>
            <person name="Li W.-J."/>
        </authorList>
    </citation>
    <scope>NUCLEOTIDE SEQUENCE [LARGE SCALE GENOMIC DNA]</scope>
    <source>
        <strain evidence="7 8">EGI 80759</strain>
    </source>
</reference>
<dbReference type="PROSITE" id="PS51012">
    <property type="entry name" value="ABC_TM2"/>
    <property type="match status" value="1"/>
</dbReference>